<dbReference type="Pfam" id="PF00069">
    <property type="entry name" value="Pkinase"/>
    <property type="match status" value="1"/>
</dbReference>
<dbReference type="PANTHER" id="PTHR43289">
    <property type="entry name" value="MITOGEN-ACTIVATED PROTEIN KINASE KINASE KINASE 20-RELATED"/>
    <property type="match status" value="1"/>
</dbReference>
<feature type="compositionally biased region" description="Low complexity" evidence="7">
    <location>
        <begin position="291"/>
        <end position="314"/>
    </location>
</feature>
<feature type="domain" description="Protein kinase" evidence="8">
    <location>
        <begin position="1"/>
        <end position="255"/>
    </location>
</feature>
<evidence type="ECO:0000256" key="3">
    <source>
        <dbReference type="ARBA" id="ARBA00022679"/>
    </source>
</evidence>
<dbReference type="PROSITE" id="PS50011">
    <property type="entry name" value="PROTEIN_KINASE_DOM"/>
    <property type="match status" value="1"/>
</dbReference>
<dbReference type="Gene3D" id="1.10.510.10">
    <property type="entry name" value="Transferase(Phosphotransferase) domain 1"/>
    <property type="match status" value="1"/>
</dbReference>
<gene>
    <name evidence="9" type="ORF">DN069_28855</name>
</gene>
<dbReference type="SMART" id="SM00220">
    <property type="entry name" value="S_TKc"/>
    <property type="match status" value="1"/>
</dbReference>
<evidence type="ECO:0000256" key="2">
    <source>
        <dbReference type="ARBA" id="ARBA00022527"/>
    </source>
</evidence>
<dbReference type="InterPro" id="IPR011009">
    <property type="entry name" value="Kinase-like_dom_sf"/>
</dbReference>
<dbReference type="Proteomes" id="UP000248889">
    <property type="component" value="Unassembled WGS sequence"/>
</dbReference>
<accession>A0A2X0K4I3</accession>
<name>A0A2X0K4I3_9ACTN</name>
<keyword evidence="10" id="KW-1185">Reference proteome</keyword>
<evidence type="ECO:0000256" key="4">
    <source>
        <dbReference type="ARBA" id="ARBA00022741"/>
    </source>
</evidence>
<evidence type="ECO:0000259" key="8">
    <source>
        <dbReference type="PROSITE" id="PS50011"/>
    </source>
</evidence>
<evidence type="ECO:0000256" key="1">
    <source>
        <dbReference type="ARBA" id="ARBA00012513"/>
    </source>
</evidence>
<dbReference type="GO" id="GO:0004674">
    <property type="term" value="F:protein serine/threonine kinase activity"/>
    <property type="evidence" value="ECO:0007669"/>
    <property type="project" value="UniProtKB-KW"/>
</dbReference>
<evidence type="ECO:0000256" key="5">
    <source>
        <dbReference type="ARBA" id="ARBA00022777"/>
    </source>
</evidence>
<dbReference type="GO" id="GO:0005524">
    <property type="term" value="F:ATP binding"/>
    <property type="evidence" value="ECO:0007669"/>
    <property type="project" value="UniProtKB-KW"/>
</dbReference>
<keyword evidence="6" id="KW-0067">ATP-binding</keyword>
<protein>
    <recommendedName>
        <fullName evidence="1">non-specific serine/threonine protein kinase</fullName>
        <ecNumber evidence="1">2.7.11.1</ecNumber>
    </recommendedName>
</protein>
<dbReference type="EC" id="2.7.11.1" evidence="1"/>
<reference evidence="9 10" key="1">
    <citation type="submission" date="2018-06" db="EMBL/GenBank/DDBJ databases">
        <title>Streptacidiphilus pinicola sp. nov., isolated from pine grove soil.</title>
        <authorList>
            <person name="Roh S.G."/>
            <person name="Park S."/>
            <person name="Kim M.-K."/>
            <person name="Yun B.-R."/>
            <person name="Park J."/>
            <person name="Kim M.J."/>
            <person name="Kim Y.S."/>
            <person name="Kim S.B."/>
        </authorList>
    </citation>
    <scope>NUCLEOTIDE SEQUENCE [LARGE SCALE GENOMIC DNA]</scope>
    <source>
        <strain evidence="9 10">MMS16-CNU450</strain>
    </source>
</reference>
<evidence type="ECO:0000256" key="6">
    <source>
        <dbReference type="ARBA" id="ARBA00022840"/>
    </source>
</evidence>
<dbReference type="EMBL" id="QKYN01000121">
    <property type="protein sequence ID" value="RAG82190.1"/>
    <property type="molecule type" value="Genomic_DNA"/>
</dbReference>
<keyword evidence="3" id="KW-0808">Transferase</keyword>
<comment type="caution">
    <text evidence="9">The sequence shown here is derived from an EMBL/GenBank/DDBJ whole genome shotgun (WGS) entry which is preliminary data.</text>
</comment>
<evidence type="ECO:0000256" key="7">
    <source>
        <dbReference type="SAM" id="MobiDB-lite"/>
    </source>
</evidence>
<proteinExistence type="predicted"/>
<keyword evidence="4" id="KW-0547">Nucleotide-binding</keyword>
<evidence type="ECO:0000313" key="9">
    <source>
        <dbReference type="EMBL" id="RAG82190.1"/>
    </source>
</evidence>
<feature type="region of interest" description="Disordered" evidence="7">
    <location>
        <begin position="284"/>
        <end position="322"/>
    </location>
</feature>
<sequence>MGQVWSAQDLLLGREVAVKLLRASVPGSTHADELRRRFERESRITARVGHPGLVTVHDAGTDADELYLVMQYVRGTDLADHLAENAPYPWPWAVAVAAQLCPVLAAVHDAGIVHRDLKPRNLMLRHDGTLVALDLGVAAVLGADTTRLTMTGSPVGSPAYMSPEQAMGDAVGPAGDLYSLGVVLYELLTGTVPFEGSSALGTLHRHLHEAPAPLRTTRPDLPPALEALVLWLLAKDPAQRPADANAVYLALAPLLPTPTTAVLTGTGPVSAALCDPTRPFRMPFAPWPDHAPQTPWASSPAAAAAAQPVRAPAPDTRSPDTEGDLLAATVDEARRLLGAGRISQALGLLGSALRTAEARHGVDSPVAAALRRQYGALQPHAGAHRAGATPHRP</sequence>
<organism evidence="9 10">
    <name type="scientific">Streptacidiphilus pinicola</name>
    <dbReference type="NCBI Taxonomy" id="2219663"/>
    <lineage>
        <taxon>Bacteria</taxon>
        <taxon>Bacillati</taxon>
        <taxon>Actinomycetota</taxon>
        <taxon>Actinomycetes</taxon>
        <taxon>Kitasatosporales</taxon>
        <taxon>Streptomycetaceae</taxon>
        <taxon>Streptacidiphilus</taxon>
    </lineage>
</organism>
<dbReference type="CDD" id="cd14014">
    <property type="entry name" value="STKc_PknB_like"/>
    <property type="match status" value="1"/>
</dbReference>
<dbReference type="OrthoDB" id="9762169at2"/>
<dbReference type="AlphaFoldDB" id="A0A2X0K4I3"/>
<dbReference type="InterPro" id="IPR008271">
    <property type="entry name" value="Ser/Thr_kinase_AS"/>
</dbReference>
<keyword evidence="5 9" id="KW-0418">Kinase</keyword>
<dbReference type="InterPro" id="IPR000719">
    <property type="entry name" value="Prot_kinase_dom"/>
</dbReference>
<dbReference type="PANTHER" id="PTHR43289:SF6">
    <property type="entry name" value="SERINE_THREONINE-PROTEIN KINASE NEKL-3"/>
    <property type="match status" value="1"/>
</dbReference>
<dbReference type="Gene3D" id="3.30.200.20">
    <property type="entry name" value="Phosphorylase Kinase, domain 1"/>
    <property type="match status" value="1"/>
</dbReference>
<evidence type="ECO:0000313" key="10">
    <source>
        <dbReference type="Proteomes" id="UP000248889"/>
    </source>
</evidence>
<keyword evidence="2 9" id="KW-0723">Serine/threonine-protein kinase</keyword>
<dbReference type="PROSITE" id="PS00108">
    <property type="entry name" value="PROTEIN_KINASE_ST"/>
    <property type="match status" value="1"/>
</dbReference>
<dbReference type="SUPFAM" id="SSF56112">
    <property type="entry name" value="Protein kinase-like (PK-like)"/>
    <property type="match status" value="1"/>
</dbReference>